<feature type="compositionally biased region" description="Polar residues" evidence="1">
    <location>
        <begin position="197"/>
        <end position="213"/>
    </location>
</feature>
<keyword evidence="3" id="KW-1185">Reference proteome</keyword>
<sequence>MEINEQDFKRLNLTTKMIKIVTKIQDQQRNNDETEEWIKEEKPLHGSNNDNPRSNKTSGVQIVDPDNPFAGINLEQVINIDTVFDKTVEGVLVMEALRENPRPNESILKEINKILCECLRSLYGCRPSNFYKNEIALSLVRTYPSLASINPGVPQALWFHPNARGTNRHACRLFYHMEYIARKSDERVVKRRRLDEPSNTDAAPGVSSENSEKTLTSMNWYTYK</sequence>
<evidence type="ECO:0000313" key="3">
    <source>
        <dbReference type="Proteomes" id="UP000069940"/>
    </source>
</evidence>
<dbReference type="EnsemblMetazoa" id="AALFPA23_018479.R27102">
    <property type="protein sequence ID" value="AALFPA23_018479.P27102"/>
    <property type="gene ID" value="AALFPA23_018479"/>
</dbReference>
<evidence type="ECO:0000313" key="2">
    <source>
        <dbReference type="EnsemblMetazoa" id="AALFPA23_018479.P27102"/>
    </source>
</evidence>
<reference evidence="3" key="1">
    <citation type="journal article" date="2015" name="Proc. Natl. Acad. Sci. U.S.A.">
        <title>Genome sequence of the Asian Tiger mosquito, Aedes albopictus, reveals insights into its biology, genetics, and evolution.</title>
        <authorList>
            <person name="Chen X.G."/>
            <person name="Jiang X."/>
            <person name="Gu J."/>
            <person name="Xu M."/>
            <person name="Wu Y."/>
            <person name="Deng Y."/>
            <person name="Zhang C."/>
            <person name="Bonizzoni M."/>
            <person name="Dermauw W."/>
            <person name="Vontas J."/>
            <person name="Armbruster P."/>
            <person name="Huang X."/>
            <person name="Yang Y."/>
            <person name="Zhang H."/>
            <person name="He W."/>
            <person name="Peng H."/>
            <person name="Liu Y."/>
            <person name="Wu K."/>
            <person name="Chen J."/>
            <person name="Lirakis M."/>
            <person name="Topalis P."/>
            <person name="Van Leeuwen T."/>
            <person name="Hall A.B."/>
            <person name="Jiang X."/>
            <person name="Thorpe C."/>
            <person name="Mueller R.L."/>
            <person name="Sun C."/>
            <person name="Waterhouse R.M."/>
            <person name="Yan G."/>
            <person name="Tu Z.J."/>
            <person name="Fang X."/>
            <person name="James A.A."/>
        </authorList>
    </citation>
    <scope>NUCLEOTIDE SEQUENCE [LARGE SCALE GENOMIC DNA]</scope>
    <source>
        <strain evidence="3">Foshan</strain>
    </source>
</reference>
<dbReference type="RefSeq" id="XP_062706427.1">
    <property type="nucleotide sequence ID" value="XM_062850443.1"/>
</dbReference>
<organism evidence="2 3">
    <name type="scientific">Aedes albopictus</name>
    <name type="common">Asian tiger mosquito</name>
    <name type="synonym">Stegomyia albopicta</name>
    <dbReference type="NCBI Taxonomy" id="7160"/>
    <lineage>
        <taxon>Eukaryota</taxon>
        <taxon>Metazoa</taxon>
        <taxon>Ecdysozoa</taxon>
        <taxon>Arthropoda</taxon>
        <taxon>Hexapoda</taxon>
        <taxon>Insecta</taxon>
        <taxon>Pterygota</taxon>
        <taxon>Neoptera</taxon>
        <taxon>Endopterygota</taxon>
        <taxon>Diptera</taxon>
        <taxon>Nematocera</taxon>
        <taxon>Culicoidea</taxon>
        <taxon>Culicidae</taxon>
        <taxon>Culicinae</taxon>
        <taxon>Aedini</taxon>
        <taxon>Aedes</taxon>
        <taxon>Stegomyia</taxon>
    </lineage>
</organism>
<reference evidence="2" key="2">
    <citation type="submission" date="2025-05" db="UniProtKB">
        <authorList>
            <consortium name="EnsemblMetazoa"/>
        </authorList>
    </citation>
    <scope>IDENTIFICATION</scope>
    <source>
        <strain evidence="2">Foshan</strain>
    </source>
</reference>
<protein>
    <submittedName>
        <fullName evidence="2">Uncharacterized protein</fullName>
    </submittedName>
</protein>
<dbReference type="GeneID" id="109400596"/>
<name>A0ABM1ZH79_AEDAL</name>
<accession>A0ABM1ZH79</accession>
<feature type="region of interest" description="Disordered" evidence="1">
    <location>
        <begin position="192"/>
        <end position="213"/>
    </location>
</feature>
<proteinExistence type="predicted"/>
<evidence type="ECO:0000256" key="1">
    <source>
        <dbReference type="SAM" id="MobiDB-lite"/>
    </source>
</evidence>
<dbReference type="Proteomes" id="UP000069940">
    <property type="component" value="Unassembled WGS sequence"/>
</dbReference>